<dbReference type="GO" id="GO:0004222">
    <property type="term" value="F:metalloendopeptidase activity"/>
    <property type="evidence" value="ECO:0007669"/>
    <property type="project" value="InterPro"/>
</dbReference>
<dbReference type="Proteomes" id="UP000181980">
    <property type="component" value="Unassembled WGS sequence"/>
</dbReference>
<name>A0A1H5MIW7_9ACTN</name>
<evidence type="ECO:0000313" key="10">
    <source>
        <dbReference type="Proteomes" id="UP000181980"/>
    </source>
</evidence>
<protein>
    <submittedName>
        <fullName evidence="9">Zn-dependent protease with chaperone function</fullName>
    </submittedName>
</protein>
<feature type="domain" description="Peptidase M48" evidence="8">
    <location>
        <begin position="141"/>
        <end position="192"/>
    </location>
</feature>
<evidence type="ECO:0000259" key="8">
    <source>
        <dbReference type="Pfam" id="PF01435"/>
    </source>
</evidence>
<dbReference type="GO" id="GO:0046872">
    <property type="term" value="F:metal ion binding"/>
    <property type="evidence" value="ECO:0007669"/>
    <property type="project" value="UniProtKB-KW"/>
</dbReference>
<evidence type="ECO:0000256" key="3">
    <source>
        <dbReference type="ARBA" id="ARBA00022801"/>
    </source>
</evidence>
<evidence type="ECO:0000256" key="7">
    <source>
        <dbReference type="SAM" id="Phobius"/>
    </source>
</evidence>
<dbReference type="EMBL" id="FNUC01000003">
    <property type="protein sequence ID" value="SEE89244.1"/>
    <property type="molecule type" value="Genomic_DNA"/>
</dbReference>
<dbReference type="CDD" id="cd07326">
    <property type="entry name" value="M56_BlaR1_MecR1_like"/>
    <property type="match status" value="1"/>
</dbReference>
<dbReference type="OrthoDB" id="9785340at2"/>
<keyword evidence="7" id="KW-0472">Membrane</keyword>
<evidence type="ECO:0000313" key="9">
    <source>
        <dbReference type="EMBL" id="SEE89244.1"/>
    </source>
</evidence>
<gene>
    <name evidence="9" type="ORF">SAMN04488561_3209</name>
</gene>
<dbReference type="STRING" id="561176.SAMN04488561_3209"/>
<evidence type="ECO:0000256" key="2">
    <source>
        <dbReference type="ARBA" id="ARBA00022723"/>
    </source>
</evidence>
<accession>A0A1H5MIW7</accession>
<feature type="transmembrane region" description="Helical" evidence="7">
    <location>
        <begin position="278"/>
        <end position="300"/>
    </location>
</feature>
<keyword evidence="4 6" id="KW-0862">Zinc</keyword>
<feature type="transmembrane region" description="Helical" evidence="7">
    <location>
        <begin position="92"/>
        <end position="113"/>
    </location>
</feature>
<sequence length="324" mass="33148">MTALVVAVTGLVAAWTLPALLASARWPLRYPRAGILAWALVLPATYGTVLAAALSLVLHLPPIAAALHAWLPGHTDALLRSYAHLGGRPLDAVVGGVAAAVVTGAVLAVVVSGRRTAADRRRHLADLGLVARPVGLPGVLVVDVAQPAAYAVPGRPGAVVLTSAARDALDPAELTAVLAHERTHLRARHARLLGVAATFARAGWLPGARDSHRSLRLLAELHADDAAARSTSPLVVAGALLKLGRGAAPEAGIGIGAVGMVTRVERLLERTVPRRRPLAPVAMAGAVTGLAAMLAIQLAVLAAPVATAAYDAATCDADCRSEPW</sequence>
<dbReference type="AlphaFoldDB" id="A0A1H5MIW7"/>
<organism evidence="9 10">
    <name type="scientific">Jiangella alba</name>
    <dbReference type="NCBI Taxonomy" id="561176"/>
    <lineage>
        <taxon>Bacteria</taxon>
        <taxon>Bacillati</taxon>
        <taxon>Actinomycetota</taxon>
        <taxon>Actinomycetes</taxon>
        <taxon>Jiangellales</taxon>
        <taxon>Jiangellaceae</taxon>
        <taxon>Jiangella</taxon>
    </lineage>
</organism>
<dbReference type="GO" id="GO:0006508">
    <property type="term" value="P:proteolysis"/>
    <property type="evidence" value="ECO:0007669"/>
    <property type="project" value="UniProtKB-KW"/>
</dbReference>
<dbReference type="Gene3D" id="3.30.2010.10">
    <property type="entry name" value="Metalloproteases ('zincins'), catalytic domain"/>
    <property type="match status" value="1"/>
</dbReference>
<dbReference type="PANTHER" id="PTHR34978:SF3">
    <property type="entry name" value="SLR0241 PROTEIN"/>
    <property type="match status" value="1"/>
</dbReference>
<feature type="transmembrane region" description="Helical" evidence="7">
    <location>
        <begin position="35"/>
        <end position="58"/>
    </location>
</feature>
<reference evidence="10" key="1">
    <citation type="submission" date="2016-10" db="EMBL/GenBank/DDBJ databases">
        <authorList>
            <person name="Varghese N."/>
            <person name="Submissions S."/>
        </authorList>
    </citation>
    <scope>NUCLEOTIDE SEQUENCE [LARGE SCALE GENOMIC DNA]</scope>
    <source>
        <strain evidence="10">DSM 45237</strain>
    </source>
</reference>
<keyword evidence="5 6" id="KW-0482">Metalloprotease</keyword>
<evidence type="ECO:0000256" key="6">
    <source>
        <dbReference type="RuleBase" id="RU003983"/>
    </source>
</evidence>
<dbReference type="InterPro" id="IPR052173">
    <property type="entry name" value="Beta-lactam_resp_regulator"/>
</dbReference>
<dbReference type="Pfam" id="PF01435">
    <property type="entry name" value="Peptidase_M48"/>
    <property type="match status" value="1"/>
</dbReference>
<keyword evidence="7" id="KW-0812">Transmembrane</keyword>
<keyword evidence="10" id="KW-1185">Reference proteome</keyword>
<keyword evidence="2" id="KW-0479">Metal-binding</keyword>
<evidence type="ECO:0000256" key="4">
    <source>
        <dbReference type="ARBA" id="ARBA00022833"/>
    </source>
</evidence>
<dbReference type="RefSeq" id="WP_069111729.1">
    <property type="nucleotide sequence ID" value="NZ_FNUC01000003.1"/>
</dbReference>
<feature type="transmembrane region" description="Helical" evidence="7">
    <location>
        <begin position="6"/>
        <end position="23"/>
    </location>
</feature>
<comment type="similarity">
    <text evidence="6">Belongs to the peptidase M48 family.</text>
</comment>
<dbReference type="InterPro" id="IPR001915">
    <property type="entry name" value="Peptidase_M48"/>
</dbReference>
<evidence type="ECO:0000256" key="1">
    <source>
        <dbReference type="ARBA" id="ARBA00022670"/>
    </source>
</evidence>
<evidence type="ECO:0000256" key="5">
    <source>
        <dbReference type="ARBA" id="ARBA00023049"/>
    </source>
</evidence>
<proteinExistence type="inferred from homology"/>
<dbReference type="PANTHER" id="PTHR34978">
    <property type="entry name" value="POSSIBLE SENSOR-TRANSDUCER PROTEIN BLAR"/>
    <property type="match status" value="1"/>
</dbReference>
<comment type="cofactor">
    <cofactor evidence="6">
        <name>Zn(2+)</name>
        <dbReference type="ChEBI" id="CHEBI:29105"/>
    </cofactor>
    <text evidence="6">Binds 1 zinc ion per subunit.</text>
</comment>
<keyword evidence="1 6" id="KW-0645">Protease</keyword>
<keyword evidence="7" id="KW-1133">Transmembrane helix</keyword>
<keyword evidence="3 6" id="KW-0378">Hydrolase</keyword>